<dbReference type="PANTHER" id="PTHR43420">
    <property type="entry name" value="ACETYLTRANSFERASE"/>
    <property type="match status" value="1"/>
</dbReference>
<evidence type="ECO:0000313" key="4">
    <source>
        <dbReference type="EMBL" id="REA56795.1"/>
    </source>
</evidence>
<reference evidence="4 5" key="1">
    <citation type="submission" date="2018-07" db="EMBL/GenBank/DDBJ databases">
        <title>Dyadobacter roseus sp. nov., isolated from rose rhizosphere soil.</title>
        <authorList>
            <person name="Chen L."/>
        </authorList>
    </citation>
    <scope>NUCLEOTIDE SEQUENCE [LARGE SCALE GENOMIC DNA]</scope>
    <source>
        <strain evidence="4 5">RS19</strain>
    </source>
</reference>
<proteinExistence type="predicted"/>
<sequence length="137" mass="16176">MMNIEIKKVEVAEILEIRHQVLWPDQPLEFVKVAEDESGVHFGLFYEANLVSIISLFADEDRLRFRKFATLHAWQNKGLGSQLLRFVINDARDKGYKELWCDARSTASNFYKKHGFEKFGEPFFKKDIEYYKMSMSL</sequence>
<dbReference type="GO" id="GO:0016747">
    <property type="term" value="F:acyltransferase activity, transferring groups other than amino-acyl groups"/>
    <property type="evidence" value="ECO:0007669"/>
    <property type="project" value="InterPro"/>
</dbReference>
<dbReference type="Pfam" id="PF13673">
    <property type="entry name" value="Acetyltransf_10"/>
    <property type="match status" value="1"/>
</dbReference>
<dbReference type="InterPro" id="IPR016181">
    <property type="entry name" value="Acyl_CoA_acyltransferase"/>
</dbReference>
<protein>
    <submittedName>
        <fullName evidence="4">GNAT family N-acetyltransferase</fullName>
    </submittedName>
</protein>
<comment type="caution">
    <text evidence="4">The sequence shown here is derived from an EMBL/GenBank/DDBJ whole genome shotgun (WGS) entry which is preliminary data.</text>
</comment>
<dbReference type="Gene3D" id="3.40.630.30">
    <property type="match status" value="1"/>
</dbReference>
<evidence type="ECO:0000256" key="1">
    <source>
        <dbReference type="ARBA" id="ARBA00022679"/>
    </source>
</evidence>
<dbReference type="PROSITE" id="PS51186">
    <property type="entry name" value="GNAT"/>
    <property type="match status" value="1"/>
</dbReference>
<name>A0A3D8Y3V8_9BACT</name>
<keyword evidence="2" id="KW-0012">Acyltransferase</keyword>
<dbReference type="PANTHER" id="PTHR43420:SF42">
    <property type="entry name" value="N-ACETYLTRANSFERASE DOMAIN-CONTAINING PROTEIN"/>
    <property type="match status" value="1"/>
</dbReference>
<dbReference type="EMBL" id="QNUL01000034">
    <property type="protein sequence ID" value="REA56795.1"/>
    <property type="molecule type" value="Genomic_DNA"/>
</dbReference>
<gene>
    <name evidence="4" type="ORF">DSL64_25880</name>
</gene>
<keyword evidence="5" id="KW-1185">Reference proteome</keyword>
<dbReference type="Proteomes" id="UP000256373">
    <property type="component" value="Unassembled WGS sequence"/>
</dbReference>
<organism evidence="4 5">
    <name type="scientific">Dyadobacter luteus</name>
    <dbReference type="NCBI Taxonomy" id="2259619"/>
    <lineage>
        <taxon>Bacteria</taxon>
        <taxon>Pseudomonadati</taxon>
        <taxon>Bacteroidota</taxon>
        <taxon>Cytophagia</taxon>
        <taxon>Cytophagales</taxon>
        <taxon>Spirosomataceae</taxon>
        <taxon>Dyadobacter</taxon>
    </lineage>
</organism>
<dbReference type="OrthoDB" id="1178186at2"/>
<dbReference type="SUPFAM" id="SSF55729">
    <property type="entry name" value="Acyl-CoA N-acyltransferases (Nat)"/>
    <property type="match status" value="1"/>
</dbReference>
<dbReference type="InterPro" id="IPR000182">
    <property type="entry name" value="GNAT_dom"/>
</dbReference>
<feature type="domain" description="N-acetyltransferase" evidence="3">
    <location>
        <begin position="2"/>
        <end position="137"/>
    </location>
</feature>
<dbReference type="AlphaFoldDB" id="A0A3D8Y3V8"/>
<dbReference type="CDD" id="cd04301">
    <property type="entry name" value="NAT_SF"/>
    <property type="match status" value="1"/>
</dbReference>
<accession>A0A3D8Y3V8</accession>
<keyword evidence="1 4" id="KW-0808">Transferase</keyword>
<evidence type="ECO:0000313" key="5">
    <source>
        <dbReference type="Proteomes" id="UP000256373"/>
    </source>
</evidence>
<dbReference type="InterPro" id="IPR050680">
    <property type="entry name" value="YpeA/RimI_acetyltransf"/>
</dbReference>
<evidence type="ECO:0000256" key="2">
    <source>
        <dbReference type="ARBA" id="ARBA00023315"/>
    </source>
</evidence>
<evidence type="ECO:0000259" key="3">
    <source>
        <dbReference type="PROSITE" id="PS51186"/>
    </source>
</evidence>